<dbReference type="EMBL" id="JBHTOA010000016">
    <property type="protein sequence ID" value="MFD1398266.1"/>
    <property type="molecule type" value="Genomic_DNA"/>
</dbReference>
<dbReference type="InterPro" id="IPR000847">
    <property type="entry name" value="LysR_HTH_N"/>
</dbReference>
<dbReference type="Gene3D" id="3.40.190.10">
    <property type="entry name" value="Periplasmic binding protein-like II"/>
    <property type="match status" value="2"/>
</dbReference>
<dbReference type="PRINTS" id="PR00039">
    <property type="entry name" value="HTHLYSR"/>
</dbReference>
<feature type="domain" description="HTH lysR-type" evidence="5">
    <location>
        <begin position="1"/>
        <end position="58"/>
    </location>
</feature>
<name>A0ABW4BE91_9LACO</name>
<dbReference type="Pfam" id="PF03466">
    <property type="entry name" value="LysR_substrate"/>
    <property type="match status" value="1"/>
</dbReference>
<keyword evidence="3" id="KW-0238">DNA-binding</keyword>
<keyword evidence="7" id="KW-1185">Reference proteome</keyword>
<dbReference type="InterPro" id="IPR036390">
    <property type="entry name" value="WH_DNA-bd_sf"/>
</dbReference>
<dbReference type="Pfam" id="PF00126">
    <property type="entry name" value="HTH_1"/>
    <property type="match status" value="1"/>
</dbReference>
<evidence type="ECO:0000256" key="3">
    <source>
        <dbReference type="ARBA" id="ARBA00023125"/>
    </source>
</evidence>
<dbReference type="PANTHER" id="PTHR30126:SF39">
    <property type="entry name" value="HTH-TYPE TRANSCRIPTIONAL REGULATOR CYSL"/>
    <property type="match status" value="1"/>
</dbReference>
<proteinExistence type="inferred from homology"/>
<evidence type="ECO:0000256" key="4">
    <source>
        <dbReference type="ARBA" id="ARBA00023163"/>
    </source>
</evidence>
<dbReference type="InterPro" id="IPR036388">
    <property type="entry name" value="WH-like_DNA-bd_sf"/>
</dbReference>
<evidence type="ECO:0000259" key="5">
    <source>
        <dbReference type="PROSITE" id="PS50931"/>
    </source>
</evidence>
<dbReference type="PANTHER" id="PTHR30126">
    <property type="entry name" value="HTH-TYPE TRANSCRIPTIONAL REGULATOR"/>
    <property type="match status" value="1"/>
</dbReference>
<evidence type="ECO:0000313" key="6">
    <source>
        <dbReference type="EMBL" id="MFD1398266.1"/>
    </source>
</evidence>
<gene>
    <name evidence="6" type="ORF">ACFQ41_02975</name>
</gene>
<dbReference type="SUPFAM" id="SSF46785">
    <property type="entry name" value="Winged helix' DNA-binding domain"/>
    <property type="match status" value="1"/>
</dbReference>
<dbReference type="RefSeq" id="WP_204117870.1">
    <property type="nucleotide sequence ID" value="NZ_BOLV01000001.1"/>
</dbReference>
<reference evidence="7" key="1">
    <citation type="journal article" date="2019" name="Int. J. Syst. Evol. Microbiol.">
        <title>The Global Catalogue of Microorganisms (GCM) 10K type strain sequencing project: providing services to taxonomists for standard genome sequencing and annotation.</title>
        <authorList>
            <consortium name="The Broad Institute Genomics Platform"/>
            <consortium name="The Broad Institute Genome Sequencing Center for Infectious Disease"/>
            <person name="Wu L."/>
            <person name="Ma J."/>
        </authorList>
    </citation>
    <scope>NUCLEOTIDE SEQUENCE [LARGE SCALE GENOMIC DNA]</scope>
    <source>
        <strain evidence="7">CCM 9110</strain>
    </source>
</reference>
<evidence type="ECO:0000256" key="2">
    <source>
        <dbReference type="ARBA" id="ARBA00023015"/>
    </source>
</evidence>
<dbReference type="PROSITE" id="PS50931">
    <property type="entry name" value="HTH_LYSR"/>
    <property type="match status" value="1"/>
</dbReference>
<dbReference type="Gene3D" id="1.10.10.10">
    <property type="entry name" value="Winged helix-like DNA-binding domain superfamily/Winged helix DNA-binding domain"/>
    <property type="match status" value="1"/>
</dbReference>
<accession>A0ABW4BE91</accession>
<dbReference type="InterPro" id="IPR005119">
    <property type="entry name" value="LysR_subst-bd"/>
</dbReference>
<sequence length="292" mass="32157">MNQRQLRIFLAVCDHGTTAEAAKQLYLSQPAVSKALRDLETNIGVALFDREGNRLRLNQKGAAFRIQATALLRDYEQLAQFGARSRHQLPLRVGMSLTFGQATMPAAIARFQQAQPQVPLQLFAENVAQIQARLRRGEIDLALVEGTMAEAAYTAQRLSTYALWAVGAPQAASRLTLATVTKQRWLLREVGSTLRDRFEAALHRQGLQVQPWLESTNTTVLTNAAAAGLGLTILPAPLALPLLEANRLVKVTLPKALGMRTENYAIMRQDGVQDMRQVMIRCFQAAESASAL</sequence>
<comment type="similarity">
    <text evidence="1">Belongs to the LysR transcriptional regulatory family.</text>
</comment>
<protein>
    <submittedName>
        <fullName evidence="6">LysR family transcriptional regulator</fullName>
    </submittedName>
</protein>
<dbReference type="SUPFAM" id="SSF53850">
    <property type="entry name" value="Periplasmic binding protein-like II"/>
    <property type="match status" value="1"/>
</dbReference>
<organism evidence="6 7">
    <name type="scientific">Lacticaseibacillus suilingensis</name>
    <dbReference type="NCBI Taxonomy" id="2799577"/>
    <lineage>
        <taxon>Bacteria</taxon>
        <taxon>Bacillati</taxon>
        <taxon>Bacillota</taxon>
        <taxon>Bacilli</taxon>
        <taxon>Lactobacillales</taxon>
        <taxon>Lactobacillaceae</taxon>
        <taxon>Lacticaseibacillus</taxon>
    </lineage>
</organism>
<keyword evidence="4" id="KW-0804">Transcription</keyword>
<evidence type="ECO:0000256" key="1">
    <source>
        <dbReference type="ARBA" id="ARBA00009437"/>
    </source>
</evidence>
<keyword evidence="2" id="KW-0805">Transcription regulation</keyword>
<comment type="caution">
    <text evidence="6">The sequence shown here is derived from an EMBL/GenBank/DDBJ whole genome shotgun (WGS) entry which is preliminary data.</text>
</comment>
<dbReference type="Proteomes" id="UP001597199">
    <property type="component" value="Unassembled WGS sequence"/>
</dbReference>
<evidence type="ECO:0000313" key="7">
    <source>
        <dbReference type="Proteomes" id="UP001597199"/>
    </source>
</evidence>